<dbReference type="InterPro" id="IPR000683">
    <property type="entry name" value="Gfo/Idh/MocA-like_OxRdtase_N"/>
</dbReference>
<dbReference type="SUPFAM" id="SSF55347">
    <property type="entry name" value="Glyceraldehyde-3-phosphate dehydrogenase-like, C-terminal domain"/>
    <property type="match status" value="1"/>
</dbReference>
<protein>
    <submittedName>
        <fullName evidence="4">Gfo/Idh/MocA family oxidoreductase</fullName>
    </submittedName>
</protein>
<keyword evidence="5" id="KW-1185">Reference proteome</keyword>
<feature type="domain" description="GFO/IDH/MocA-like oxidoreductase" evidence="3">
    <location>
        <begin position="137"/>
        <end position="268"/>
    </location>
</feature>
<dbReference type="RefSeq" id="WP_330930016.1">
    <property type="nucleotide sequence ID" value="NZ_CP119075.1"/>
</dbReference>
<evidence type="ECO:0000256" key="1">
    <source>
        <dbReference type="ARBA" id="ARBA00023002"/>
    </source>
</evidence>
<dbReference type="AlphaFoldDB" id="A0AAF0CNQ9"/>
<gene>
    <name evidence="4" type="ORF">PXH66_20495</name>
</gene>
<dbReference type="GO" id="GO:0000166">
    <property type="term" value="F:nucleotide binding"/>
    <property type="evidence" value="ECO:0007669"/>
    <property type="project" value="InterPro"/>
</dbReference>
<proteinExistence type="predicted"/>
<dbReference type="Pfam" id="PF01408">
    <property type="entry name" value="GFO_IDH_MocA"/>
    <property type="match status" value="1"/>
</dbReference>
<dbReference type="Gene3D" id="3.40.50.720">
    <property type="entry name" value="NAD(P)-binding Rossmann-like Domain"/>
    <property type="match status" value="1"/>
</dbReference>
<accession>A0AAF0CNQ9</accession>
<dbReference type="PANTHER" id="PTHR43818">
    <property type="entry name" value="BCDNA.GH03377"/>
    <property type="match status" value="1"/>
</dbReference>
<dbReference type="KEGG" id="slom:PXH66_20495"/>
<keyword evidence="1" id="KW-0560">Oxidoreductase</keyword>
<reference evidence="4" key="1">
    <citation type="submission" date="2023-03" db="EMBL/GenBank/DDBJ databases">
        <title>Lomoglobus Profundus gen. nov., sp. nov., a novel member of the phylum Verrucomicrobia, isolated from deep-marine sediment of South China Sea.</title>
        <authorList>
            <person name="Ahmad T."/>
            <person name="Ishaq S.E."/>
            <person name="Wang F."/>
        </authorList>
    </citation>
    <scope>NUCLEOTIDE SEQUENCE</scope>
    <source>
        <strain evidence="4">LMO-M01</strain>
    </source>
</reference>
<dbReference type="GO" id="GO:0016491">
    <property type="term" value="F:oxidoreductase activity"/>
    <property type="evidence" value="ECO:0007669"/>
    <property type="project" value="UniProtKB-KW"/>
</dbReference>
<evidence type="ECO:0000313" key="4">
    <source>
        <dbReference type="EMBL" id="WED64730.1"/>
    </source>
</evidence>
<feature type="domain" description="Gfo/Idh/MocA-like oxidoreductase N-terminal" evidence="2">
    <location>
        <begin position="1"/>
        <end position="127"/>
    </location>
</feature>
<dbReference type="Proteomes" id="UP001218638">
    <property type="component" value="Chromosome"/>
</dbReference>
<dbReference type="EMBL" id="CP119075">
    <property type="protein sequence ID" value="WED64730.1"/>
    <property type="molecule type" value="Genomic_DNA"/>
</dbReference>
<dbReference type="Gene3D" id="3.30.360.10">
    <property type="entry name" value="Dihydrodipicolinate Reductase, domain 2"/>
    <property type="match status" value="1"/>
</dbReference>
<dbReference type="InterPro" id="IPR050463">
    <property type="entry name" value="Gfo/Idh/MocA_oxidrdct_glycsds"/>
</dbReference>
<evidence type="ECO:0000313" key="5">
    <source>
        <dbReference type="Proteomes" id="UP001218638"/>
    </source>
</evidence>
<sequence length="414" mass="45924">MRVAIVGLSGYARWHLMMLAEQALFGRAQLVGATVINQEEEAELCRRLRAHGVPLFDDYQSMLTALVGRIDLVLLPTAIHWHTPMVLAALEAGLHVMVEKPVAATLQDIDRMRAAQSLSKRLLAVGFQDLYVPTTHHIKQRLLDGEIGALRRITVTVHWPRAESYYKRNNWAGRLTSDDAWVLDSPTNNAGAHFLMLALFWAGSEAGSAAEATTIQAELYRTQLIESFDTVNARIGTESGVQIDFYATHCGEANRSPEITLTGDRGRITWCYESEYTVDRADAPTEVHALPDPLVTKLHVLENVIGCLRGESQFVVGPDLAREHTRVVNALHEFFPIREIDAPWRLTAGEPGSGFVRLVDIDKAIDEAIVHGRMLSETNLPWAVPAPVVALDNYQCFSGSYTDVRRAAGIRASR</sequence>
<organism evidence="4 5">
    <name type="scientific">Synoicihabitans lomoniglobus</name>
    <dbReference type="NCBI Taxonomy" id="2909285"/>
    <lineage>
        <taxon>Bacteria</taxon>
        <taxon>Pseudomonadati</taxon>
        <taxon>Verrucomicrobiota</taxon>
        <taxon>Opitutia</taxon>
        <taxon>Opitutales</taxon>
        <taxon>Opitutaceae</taxon>
        <taxon>Synoicihabitans</taxon>
    </lineage>
</organism>
<dbReference type="Pfam" id="PF22725">
    <property type="entry name" value="GFO_IDH_MocA_C3"/>
    <property type="match status" value="1"/>
</dbReference>
<dbReference type="InterPro" id="IPR055170">
    <property type="entry name" value="GFO_IDH_MocA-like_dom"/>
</dbReference>
<evidence type="ECO:0000259" key="2">
    <source>
        <dbReference type="Pfam" id="PF01408"/>
    </source>
</evidence>
<dbReference type="SUPFAM" id="SSF51735">
    <property type="entry name" value="NAD(P)-binding Rossmann-fold domains"/>
    <property type="match status" value="1"/>
</dbReference>
<dbReference type="PANTHER" id="PTHR43818:SF11">
    <property type="entry name" value="BCDNA.GH03377"/>
    <property type="match status" value="1"/>
</dbReference>
<evidence type="ECO:0000259" key="3">
    <source>
        <dbReference type="Pfam" id="PF22725"/>
    </source>
</evidence>
<name>A0AAF0CNQ9_9BACT</name>
<dbReference type="InterPro" id="IPR036291">
    <property type="entry name" value="NAD(P)-bd_dom_sf"/>
</dbReference>